<name>A0A1M5MR23_9GAMM</name>
<proteinExistence type="predicted"/>
<evidence type="ECO:0000313" key="2">
    <source>
        <dbReference type="Proteomes" id="UP000184000"/>
    </source>
</evidence>
<organism evidence="1 2">
    <name type="scientific">Stutzerimonas xanthomarina DSM 18231</name>
    <dbReference type="NCBI Taxonomy" id="1403346"/>
    <lineage>
        <taxon>Bacteria</taxon>
        <taxon>Pseudomonadati</taxon>
        <taxon>Pseudomonadota</taxon>
        <taxon>Gammaproteobacteria</taxon>
        <taxon>Pseudomonadales</taxon>
        <taxon>Pseudomonadaceae</taxon>
        <taxon>Stutzerimonas</taxon>
    </lineage>
</organism>
<reference evidence="1 2" key="1">
    <citation type="submission" date="2016-11" db="EMBL/GenBank/DDBJ databases">
        <authorList>
            <person name="Jaros S."/>
            <person name="Januszkiewicz K."/>
            <person name="Wedrychowicz H."/>
        </authorList>
    </citation>
    <scope>NUCLEOTIDE SEQUENCE [LARGE SCALE GENOMIC DNA]</scope>
    <source>
        <strain evidence="1 2">DSM 18231</strain>
    </source>
</reference>
<evidence type="ECO:0000313" key="1">
    <source>
        <dbReference type="EMBL" id="SHG79761.1"/>
    </source>
</evidence>
<dbReference type="AlphaFoldDB" id="A0A1M5MR23"/>
<protein>
    <submittedName>
        <fullName evidence="1">Phage antitermination protein Q</fullName>
    </submittedName>
</protein>
<accession>A0A1M5MR23</accession>
<sequence length="225" mass="25706">MRLITARQAWHDSQYESRGSITAATMDHAKIETKRAAAKRKTIEAVFAAVGDEEESRVKVVAQRMEVQETRRSARDNSSSRCAHMMTMGRIQHAIASLNKPLQHFGHYLYSPLANARDQDVARTLVWFGWEKPAGLTKVKESRAYCLVLPALISYQGFVTGGRDEWTPGRIAEFVADWYGEKISVSQWARDWAPIWESLQRTIGEMDRKALEPVERIMDEEHWAA</sequence>
<gene>
    <name evidence="1" type="ORF">SAMN02744645_1438</name>
</gene>
<dbReference type="Proteomes" id="UP000184000">
    <property type="component" value="Unassembled WGS sequence"/>
</dbReference>
<dbReference type="EMBL" id="FQXA01000002">
    <property type="protein sequence ID" value="SHG79761.1"/>
    <property type="molecule type" value="Genomic_DNA"/>
</dbReference>